<organism evidence="2">
    <name type="scientific">Blastobotrys adeninivorans</name>
    <name type="common">Yeast</name>
    <name type="synonym">Arxula adeninivorans</name>
    <dbReference type="NCBI Taxonomy" id="409370"/>
    <lineage>
        <taxon>Eukaryota</taxon>
        <taxon>Fungi</taxon>
        <taxon>Dikarya</taxon>
        <taxon>Ascomycota</taxon>
        <taxon>Saccharomycotina</taxon>
        <taxon>Dipodascomycetes</taxon>
        <taxon>Dipodascales</taxon>
        <taxon>Trichomonascaceae</taxon>
        <taxon>Blastobotrys</taxon>
    </lineage>
</organism>
<dbReference type="EMBL" id="HG937694">
    <property type="protein sequence ID" value="CDP38771.1"/>
    <property type="molecule type" value="Genomic_DNA"/>
</dbReference>
<proteinExistence type="predicted"/>
<sequence length="320" mass="35812">MKTSNLHINLPRSNFSSTGSGTDAFMHSGSSSPVLSPSPQTPLGQIVFNPSQPRTMIQRFNSVSSTATSWSDDQSEDSTRPINMFTDAYWPQEDDDLLLKVYQDYTDNPTVAPFAGRIPPSGIVHRVAQETNRVARDQGRHFPHSLSSIRRRLLLLCNRNYSQSCRSRSVSRAASPLNPVNVFGSIDEQIQGFQGLTPRPSESPDGTMRPRFGSWMWPPQQQHPQQPGAPLSPVPTPERSHVSMRPLASPFCDQSFNNQPFGNRSASVSSNSSVNEEIYQPSPRRQSSVVDPLQQQVEGDETTDTWRRKRESLKMKRGIF</sequence>
<feature type="compositionally biased region" description="Low complexity" evidence="1">
    <location>
        <begin position="265"/>
        <end position="275"/>
    </location>
</feature>
<feature type="compositionally biased region" description="Polar residues" evidence="1">
    <location>
        <begin position="283"/>
        <end position="297"/>
    </location>
</feature>
<gene>
    <name evidence="2" type="ORF">GNLVRS02_ARAD1D42174g</name>
</gene>
<feature type="region of interest" description="Disordered" evidence="1">
    <location>
        <begin position="193"/>
        <end position="305"/>
    </location>
</feature>
<evidence type="ECO:0000256" key="1">
    <source>
        <dbReference type="SAM" id="MobiDB-lite"/>
    </source>
</evidence>
<name>A0A060THZ7_BLAAD</name>
<accession>A0A060THZ7</accession>
<reference evidence="2" key="2">
    <citation type="submission" date="2014-06" db="EMBL/GenBank/DDBJ databases">
        <title>The complete genome of Blastobotrys (Arxula) adeninivorans LS3 - a yeast of biotechnological interest.</title>
        <authorList>
            <person name="Kunze G."/>
            <person name="Gaillardin C."/>
            <person name="Czernicka M."/>
            <person name="Durrens P."/>
            <person name="Martin T."/>
            <person name="Boer E."/>
            <person name="Gabaldon T."/>
            <person name="Cruz J."/>
            <person name="Talla E."/>
            <person name="Marck C."/>
            <person name="Goffeau A."/>
            <person name="Barbe V."/>
            <person name="Baret P."/>
            <person name="Baronian K."/>
            <person name="Beier S."/>
            <person name="Bleykasten C."/>
            <person name="Bode R."/>
            <person name="Casaregola S."/>
            <person name="Despons L."/>
            <person name="Fairhead C."/>
            <person name="Giersberg M."/>
            <person name="Gierski P."/>
            <person name="Hahnel U."/>
            <person name="Hartmann A."/>
            <person name="Jankowska D."/>
            <person name="Jubin C."/>
            <person name="Jung P."/>
            <person name="Lafontaine I."/>
            <person name="Leh-Louis V."/>
            <person name="Lemaire M."/>
            <person name="Marcet-Houben M."/>
            <person name="Mascher M."/>
            <person name="Morel G."/>
            <person name="Richard G.-F."/>
            <person name="Riechen J."/>
            <person name="Sacerdot C."/>
            <person name="Sarkar A."/>
            <person name="Savel G."/>
            <person name="Schacherer J."/>
            <person name="Sherman D."/>
            <person name="Straub M.-L."/>
            <person name="Stein N."/>
            <person name="Thierry A."/>
            <person name="Trautwein-Schult A."/>
            <person name="Westhof E."/>
            <person name="Worch S."/>
            <person name="Dujon B."/>
            <person name="Souciet J.-L."/>
            <person name="Wincker P."/>
            <person name="Scholz U."/>
            <person name="Neuveglise N."/>
        </authorList>
    </citation>
    <scope>NUCLEOTIDE SEQUENCE</scope>
    <source>
        <strain evidence="2">LS3</strain>
    </source>
</reference>
<feature type="compositionally biased region" description="Polar residues" evidence="1">
    <location>
        <begin position="1"/>
        <end position="21"/>
    </location>
</feature>
<dbReference type="AlphaFoldDB" id="A0A060THZ7"/>
<feature type="region of interest" description="Disordered" evidence="1">
    <location>
        <begin position="1"/>
        <end position="39"/>
    </location>
</feature>
<feature type="compositionally biased region" description="Polar residues" evidence="1">
    <location>
        <begin position="252"/>
        <end position="264"/>
    </location>
</feature>
<reference evidence="2" key="1">
    <citation type="submission" date="2014-02" db="EMBL/GenBank/DDBJ databases">
        <authorList>
            <person name="Genoscope - CEA"/>
        </authorList>
    </citation>
    <scope>NUCLEOTIDE SEQUENCE</scope>
    <source>
        <strain evidence="2">LS3</strain>
    </source>
</reference>
<feature type="compositionally biased region" description="Low complexity" evidence="1">
    <location>
        <begin position="218"/>
        <end position="229"/>
    </location>
</feature>
<feature type="compositionally biased region" description="Low complexity" evidence="1">
    <location>
        <begin position="28"/>
        <end position="39"/>
    </location>
</feature>
<protein>
    <submittedName>
        <fullName evidence="2">ARAD1D42174p</fullName>
    </submittedName>
</protein>
<evidence type="ECO:0000313" key="2">
    <source>
        <dbReference type="EMBL" id="CDP38771.1"/>
    </source>
</evidence>